<dbReference type="RefSeq" id="WP_111477080.1">
    <property type="nucleotide sequence ID" value="NZ_QHKM01000001.1"/>
</dbReference>
<dbReference type="GO" id="GO:0016020">
    <property type="term" value="C:membrane"/>
    <property type="evidence" value="ECO:0007669"/>
    <property type="project" value="InterPro"/>
</dbReference>
<dbReference type="InterPro" id="IPR011712">
    <property type="entry name" value="Sig_transdc_His_kin_sub3_dim/P"/>
</dbReference>
<dbReference type="InterPro" id="IPR011990">
    <property type="entry name" value="TPR-like_helical_dom_sf"/>
</dbReference>
<dbReference type="GO" id="GO:0000155">
    <property type="term" value="F:phosphorelay sensor kinase activity"/>
    <property type="evidence" value="ECO:0007669"/>
    <property type="project" value="InterPro"/>
</dbReference>
<dbReference type="SUPFAM" id="SSF48452">
    <property type="entry name" value="TPR-like"/>
    <property type="match status" value="2"/>
</dbReference>
<dbReference type="InterPro" id="IPR036890">
    <property type="entry name" value="HATPase_C_sf"/>
</dbReference>
<reference evidence="7" key="1">
    <citation type="submission" date="2018-05" db="EMBL/GenBank/DDBJ databases">
        <authorList>
            <person name="Nie L."/>
        </authorList>
    </citation>
    <scope>NUCLEOTIDE SEQUENCE [LARGE SCALE GENOMIC DNA]</scope>
    <source>
        <strain evidence="7">NL</strain>
    </source>
</reference>
<protein>
    <recommendedName>
        <fullName evidence="5">Histidine kinase/HSP90-like ATPase domain-containing protein</fullName>
    </recommendedName>
</protein>
<keyword evidence="3" id="KW-0902">Two-component regulatory system</keyword>
<evidence type="ECO:0000256" key="3">
    <source>
        <dbReference type="ARBA" id="ARBA00023012"/>
    </source>
</evidence>
<dbReference type="Gene3D" id="3.30.565.10">
    <property type="entry name" value="Histidine kinase-like ATPase, C-terminal domain"/>
    <property type="match status" value="1"/>
</dbReference>
<proteinExistence type="predicted"/>
<dbReference type="Proteomes" id="UP000248553">
    <property type="component" value="Unassembled WGS sequence"/>
</dbReference>
<organism evidence="6 7">
    <name type="scientific">Hymenobacter edaphi</name>
    <dbReference type="NCBI Taxonomy" id="2211146"/>
    <lineage>
        <taxon>Bacteria</taxon>
        <taxon>Pseudomonadati</taxon>
        <taxon>Bacteroidota</taxon>
        <taxon>Cytophagia</taxon>
        <taxon>Cytophagales</taxon>
        <taxon>Hymenobacteraceae</taxon>
        <taxon>Hymenobacter</taxon>
    </lineage>
</organism>
<dbReference type="Gene3D" id="1.25.40.10">
    <property type="entry name" value="Tetratricopeptide repeat domain"/>
    <property type="match status" value="1"/>
</dbReference>
<dbReference type="EMBL" id="QHKM01000001">
    <property type="protein sequence ID" value="RAK70338.1"/>
    <property type="molecule type" value="Genomic_DNA"/>
</dbReference>
<dbReference type="CDD" id="cd16917">
    <property type="entry name" value="HATPase_UhpB-NarQ-NarX-like"/>
    <property type="match status" value="1"/>
</dbReference>
<dbReference type="SUPFAM" id="SSF55874">
    <property type="entry name" value="ATPase domain of HSP90 chaperone/DNA topoisomerase II/histidine kinase"/>
    <property type="match status" value="1"/>
</dbReference>
<gene>
    <name evidence="6" type="ORF">DLM85_05710</name>
</gene>
<comment type="caution">
    <text evidence="6">The sequence shown here is derived from an EMBL/GenBank/DDBJ whole genome shotgun (WGS) entry which is preliminary data.</text>
</comment>
<dbReference type="PANTHER" id="PTHR24421">
    <property type="entry name" value="NITRATE/NITRITE SENSOR PROTEIN NARX-RELATED"/>
    <property type="match status" value="1"/>
</dbReference>
<feature type="domain" description="Histidine kinase/HSP90-like ATPase" evidence="5">
    <location>
        <begin position="512"/>
        <end position="603"/>
    </location>
</feature>
<keyword evidence="1" id="KW-0808">Transferase</keyword>
<evidence type="ECO:0000256" key="1">
    <source>
        <dbReference type="ARBA" id="ARBA00022679"/>
    </source>
</evidence>
<evidence type="ECO:0000256" key="4">
    <source>
        <dbReference type="SAM" id="Phobius"/>
    </source>
</evidence>
<keyword evidence="2" id="KW-0418">Kinase</keyword>
<dbReference type="InterPro" id="IPR003594">
    <property type="entry name" value="HATPase_dom"/>
</dbReference>
<evidence type="ECO:0000256" key="2">
    <source>
        <dbReference type="ARBA" id="ARBA00022777"/>
    </source>
</evidence>
<dbReference type="PANTHER" id="PTHR24421:SF61">
    <property type="entry name" value="OXYGEN SENSOR HISTIDINE KINASE NREB"/>
    <property type="match status" value="1"/>
</dbReference>
<feature type="transmembrane region" description="Helical" evidence="4">
    <location>
        <begin position="373"/>
        <end position="392"/>
    </location>
</feature>
<evidence type="ECO:0000259" key="5">
    <source>
        <dbReference type="SMART" id="SM00387"/>
    </source>
</evidence>
<accession>A0A328BYX5</accession>
<evidence type="ECO:0000313" key="7">
    <source>
        <dbReference type="Proteomes" id="UP000248553"/>
    </source>
</evidence>
<dbReference type="Gene3D" id="1.20.5.1930">
    <property type="match status" value="1"/>
</dbReference>
<name>A0A328BYX5_9BACT</name>
<dbReference type="GO" id="GO:0046983">
    <property type="term" value="F:protein dimerization activity"/>
    <property type="evidence" value="ECO:0007669"/>
    <property type="project" value="InterPro"/>
</dbReference>
<sequence length="603" mass="67714">MLPMLGFLLRRLGAGRGRLLRVAGLGLWLGLLAPPARAQYISPAQTDSLRQLRRWPRATQHRLARLRASRRSGPVAQALLRRPELPPPLRVDLLLHLADYSFLMNRPSSVVVQLLEARQLALATPDSARWSRPAAGLSYAYSLLQQPERALFFGREAVRTAGGPDRLHLQLRAYGMLAIAAEQARDYTLALRCHRQVLRRAQLRRDSVNEAICRSNIVLNYLHQQRLPEAARELDTVRALSHVLDAPEREGIPLLTGMLAQRQGRHQAAVQALLPTLRAARRSHTQYHELEVLRALIPALSGLGRYREALQHQQRLTELQDSLHEERTLRQGQELQTLYETERRERELARQRQRISSLHARDQQREAELDRRTFLFVAVLVGGGLLLILALVRQRARHLLNSTAAALRMRTRIAADLHDEVGTLLTRVNLQAELLRQTQPQADAALERLLANSRHAASTMRDIVWGIDAEADTVGALLDRMRDHLDQTAPPAGLATELHVHGLRDEEYLPPELRQHLYLIFKEAVSNAARHARGATELRVGLERLEGHLRLRVADDGAAPAVPSGRSGLGLRSMQQRATALRGTLSTGPGPERGFLVELLVPH</sequence>
<dbReference type="SMART" id="SM00387">
    <property type="entry name" value="HATPase_c"/>
    <property type="match status" value="1"/>
</dbReference>
<dbReference type="InterPro" id="IPR050482">
    <property type="entry name" value="Sensor_HK_TwoCompSys"/>
</dbReference>
<keyword evidence="4" id="KW-0812">Transmembrane</keyword>
<dbReference type="OrthoDB" id="1523646at2"/>
<keyword evidence="4" id="KW-1133">Transmembrane helix</keyword>
<keyword evidence="4" id="KW-0472">Membrane</keyword>
<evidence type="ECO:0000313" key="6">
    <source>
        <dbReference type="EMBL" id="RAK70338.1"/>
    </source>
</evidence>
<keyword evidence="7" id="KW-1185">Reference proteome</keyword>
<dbReference type="Pfam" id="PF02518">
    <property type="entry name" value="HATPase_c"/>
    <property type="match status" value="1"/>
</dbReference>
<dbReference type="AlphaFoldDB" id="A0A328BYX5"/>
<dbReference type="Pfam" id="PF07730">
    <property type="entry name" value="HisKA_3"/>
    <property type="match status" value="1"/>
</dbReference>